<comment type="caution">
    <text evidence="1">The sequence shown here is derived from an EMBL/GenBank/DDBJ whole genome shotgun (WGS) entry which is preliminary data.</text>
</comment>
<accession>A0ACB9GII0</accession>
<reference evidence="2" key="1">
    <citation type="journal article" date="2022" name="Mol. Ecol. Resour.">
        <title>The genomes of chicory, endive, great burdock and yacon provide insights into Asteraceae palaeo-polyploidization history and plant inulin production.</title>
        <authorList>
            <person name="Fan W."/>
            <person name="Wang S."/>
            <person name="Wang H."/>
            <person name="Wang A."/>
            <person name="Jiang F."/>
            <person name="Liu H."/>
            <person name="Zhao H."/>
            <person name="Xu D."/>
            <person name="Zhang Y."/>
        </authorList>
    </citation>
    <scope>NUCLEOTIDE SEQUENCE [LARGE SCALE GENOMIC DNA]</scope>
    <source>
        <strain evidence="2">cv. Punajuju</strain>
    </source>
</reference>
<gene>
    <name evidence="1" type="ORF">L2E82_12882</name>
</gene>
<evidence type="ECO:0000313" key="1">
    <source>
        <dbReference type="EMBL" id="KAI3782825.1"/>
    </source>
</evidence>
<name>A0ACB9GII0_CICIN</name>
<reference evidence="1 2" key="2">
    <citation type="journal article" date="2022" name="Mol. Ecol. Resour.">
        <title>The genomes of chicory, endive, great burdock and yacon provide insights into Asteraceae paleo-polyploidization history and plant inulin production.</title>
        <authorList>
            <person name="Fan W."/>
            <person name="Wang S."/>
            <person name="Wang H."/>
            <person name="Wang A."/>
            <person name="Jiang F."/>
            <person name="Liu H."/>
            <person name="Zhao H."/>
            <person name="Xu D."/>
            <person name="Zhang Y."/>
        </authorList>
    </citation>
    <scope>NUCLEOTIDE SEQUENCE [LARGE SCALE GENOMIC DNA]</scope>
    <source>
        <strain evidence="2">cv. Punajuju</strain>
        <tissue evidence="1">Leaves</tissue>
    </source>
</reference>
<dbReference type="Proteomes" id="UP001055811">
    <property type="component" value="Linkage Group LG02"/>
</dbReference>
<dbReference type="EMBL" id="CM042010">
    <property type="protein sequence ID" value="KAI3782825.1"/>
    <property type="molecule type" value="Genomic_DNA"/>
</dbReference>
<sequence length="131" mass="14631">MITYLWTELTGLEFGSSFLEAAAKSIWVALIAGGLPIWRLLRVSAVTVGGYKRRHLATLKSAPLLNKITLLDCLLHCFGCNLHLRQDTCAASFKNKIQRLIEVDIGEYPSKFYENDPKTKTKGSWNVATDS</sequence>
<proteinExistence type="predicted"/>
<evidence type="ECO:0000313" key="2">
    <source>
        <dbReference type="Proteomes" id="UP001055811"/>
    </source>
</evidence>
<organism evidence="1 2">
    <name type="scientific">Cichorium intybus</name>
    <name type="common">Chicory</name>
    <dbReference type="NCBI Taxonomy" id="13427"/>
    <lineage>
        <taxon>Eukaryota</taxon>
        <taxon>Viridiplantae</taxon>
        <taxon>Streptophyta</taxon>
        <taxon>Embryophyta</taxon>
        <taxon>Tracheophyta</taxon>
        <taxon>Spermatophyta</taxon>
        <taxon>Magnoliopsida</taxon>
        <taxon>eudicotyledons</taxon>
        <taxon>Gunneridae</taxon>
        <taxon>Pentapetalae</taxon>
        <taxon>asterids</taxon>
        <taxon>campanulids</taxon>
        <taxon>Asterales</taxon>
        <taxon>Asteraceae</taxon>
        <taxon>Cichorioideae</taxon>
        <taxon>Cichorieae</taxon>
        <taxon>Cichoriinae</taxon>
        <taxon>Cichorium</taxon>
    </lineage>
</organism>
<protein>
    <submittedName>
        <fullName evidence="1">Uncharacterized protein</fullName>
    </submittedName>
</protein>
<keyword evidence="2" id="KW-1185">Reference proteome</keyword>